<evidence type="ECO:0000256" key="2">
    <source>
        <dbReference type="ARBA" id="ARBA00012662"/>
    </source>
</evidence>
<keyword evidence="4" id="KW-0378">Hydrolase</keyword>
<dbReference type="InterPro" id="IPR017853">
    <property type="entry name" value="GH"/>
</dbReference>
<dbReference type="KEGG" id="mcos:GM418_07240"/>
<organism evidence="7 8">
    <name type="scientific">Maribellus comscasis</name>
    <dbReference type="NCBI Taxonomy" id="2681766"/>
    <lineage>
        <taxon>Bacteria</taxon>
        <taxon>Pseudomonadati</taxon>
        <taxon>Bacteroidota</taxon>
        <taxon>Bacteroidia</taxon>
        <taxon>Marinilabiliales</taxon>
        <taxon>Prolixibacteraceae</taxon>
        <taxon>Maribellus</taxon>
    </lineage>
</organism>
<accession>A0A6I6JQY5</accession>
<dbReference type="Gene3D" id="3.20.20.80">
    <property type="entry name" value="Glycosidases"/>
    <property type="match status" value="1"/>
</dbReference>
<dbReference type="GO" id="GO:0004560">
    <property type="term" value="F:alpha-L-fucosidase activity"/>
    <property type="evidence" value="ECO:0007669"/>
    <property type="project" value="InterPro"/>
</dbReference>
<keyword evidence="5" id="KW-0326">Glycosidase</keyword>
<comment type="similarity">
    <text evidence="1">Belongs to the glycosyl hydrolase 29 family.</text>
</comment>
<evidence type="ECO:0000313" key="8">
    <source>
        <dbReference type="Proteomes" id="UP000428260"/>
    </source>
</evidence>
<dbReference type="EC" id="3.2.1.51" evidence="2"/>
<dbReference type="PANTHER" id="PTHR10030">
    <property type="entry name" value="ALPHA-L-FUCOSIDASE"/>
    <property type="match status" value="1"/>
</dbReference>
<dbReference type="GO" id="GO:0005764">
    <property type="term" value="C:lysosome"/>
    <property type="evidence" value="ECO:0007669"/>
    <property type="project" value="TreeGrafter"/>
</dbReference>
<dbReference type="EMBL" id="CP046401">
    <property type="protein sequence ID" value="QGY43460.1"/>
    <property type="molecule type" value="Genomic_DNA"/>
</dbReference>
<dbReference type="SMR" id="A0A6I6JQY5"/>
<dbReference type="AlphaFoldDB" id="A0A6I6JQY5"/>
<reference evidence="7 8" key="1">
    <citation type="submission" date="2019-11" db="EMBL/GenBank/DDBJ databases">
        <authorList>
            <person name="Zheng R.K."/>
            <person name="Sun C.M."/>
        </authorList>
    </citation>
    <scope>NUCLEOTIDE SEQUENCE [LARGE SCALE GENOMIC DNA]</scope>
    <source>
        <strain evidence="7 8">WC007</strain>
    </source>
</reference>
<dbReference type="Proteomes" id="UP000428260">
    <property type="component" value="Chromosome"/>
</dbReference>
<evidence type="ECO:0000256" key="5">
    <source>
        <dbReference type="ARBA" id="ARBA00023295"/>
    </source>
</evidence>
<gene>
    <name evidence="7" type="ORF">GM418_07240</name>
</gene>
<evidence type="ECO:0000256" key="1">
    <source>
        <dbReference type="ARBA" id="ARBA00007951"/>
    </source>
</evidence>
<dbReference type="InterPro" id="IPR057739">
    <property type="entry name" value="Glyco_hydro_29_N"/>
</dbReference>
<evidence type="ECO:0000256" key="3">
    <source>
        <dbReference type="ARBA" id="ARBA00022729"/>
    </source>
</evidence>
<dbReference type="Pfam" id="PF01120">
    <property type="entry name" value="Alpha_L_fucos"/>
    <property type="match status" value="1"/>
</dbReference>
<dbReference type="SMART" id="SM00812">
    <property type="entry name" value="Alpha_L_fucos"/>
    <property type="match status" value="1"/>
</dbReference>
<sequence length="360" mass="41019">MRLHGMNKNYRENYLRFKTMKIRWLFLIILIFSSLVSRSASINKDKIQDETRASEIKDLKFGMFICWSFSTFSGNEWTPTLDKGPSFFRATGVDTDQWCKVAKNAGMNYILFLTKHHDGFCLWDTKTTEKKVTNSPLGVDVLAKLRKSCDRYGLKLALYFSEGDWNWTGAVDGKGYNSGKGINPEIKKAQLKELCTKYGAIEFFWMDHAVGDGGLSHQATVDWVHQFQPDCFVGFNSGETAGRLNIRERGKPGVIGDETTVGFKSHVHTNYDNFFVAEFTYPILPEHEGGADWFYSLPAHDNLVHSPEKIYNDYLGAVKYGNIFSLDVGPDYKGKIRKIDVKTLREVGKYIKKGKILSEN</sequence>
<keyword evidence="3" id="KW-0732">Signal</keyword>
<proteinExistence type="inferred from homology"/>
<feature type="domain" description="Glycoside hydrolase family 29 N-terminal" evidence="6">
    <location>
        <begin position="46"/>
        <end position="353"/>
    </location>
</feature>
<dbReference type="GO" id="GO:0006004">
    <property type="term" value="P:fucose metabolic process"/>
    <property type="evidence" value="ECO:0007669"/>
    <property type="project" value="TreeGrafter"/>
</dbReference>
<dbReference type="InterPro" id="IPR000933">
    <property type="entry name" value="Glyco_hydro_29"/>
</dbReference>
<name>A0A6I6JQY5_9BACT</name>
<evidence type="ECO:0000313" key="7">
    <source>
        <dbReference type="EMBL" id="QGY43460.1"/>
    </source>
</evidence>
<evidence type="ECO:0000256" key="4">
    <source>
        <dbReference type="ARBA" id="ARBA00022801"/>
    </source>
</evidence>
<dbReference type="SUPFAM" id="SSF51445">
    <property type="entry name" value="(Trans)glycosidases"/>
    <property type="match status" value="1"/>
</dbReference>
<keyword evidence="8" id="KW-1185">Reference proteome</keyword>
<dbReference type="PANTHER" id="PTHR10030:SF37">
    <property type="entry name" value="ALPHA-L-FUCOSIDASE-RELATED"/>
    <property type="match status" value="1"/>
</dbReference>
<dbReference type="GO" id="GO:0016139">
    <property type="term" value="P:glycoside catabolic process"/>
    <property type="evidence" value="ECO:0007669"/>
    <property type="project" value="TreeGrafter"/>
</dbReference>
<evidence type="ECO:0000259" key="6">
    <source>
        <dbReference type="Pfam" id="PF01120"/>
    </source>
</evidence>
<protein>
    <recommendedName>
        <fullName evidence="2">alpha-L-fucosidase</fullName>
        <ecNumber evidence="2">3.2.1.51</ecNumber>
    </recommendedName>
</protein>